<name>A0A6C0HQ82_9ZZZZ</name>
<evidence type="ECO:0008006" key="2">
    <source>
        <dbReference type="Google" id="ProtNLM"/>
    </source>
</evidence>
<dbReference type="AlphaFoldDB" id="A0A6C0HQ82"/>
<dbReference type="SUPFAM" id="SSF53335">
    <property type="entry name" value="S-adenosyl-L-methionine-dependent methyltransferases"/>
    <property type="match status" value="1"/>
</dbReference>
<dbReference type="EMBL" id="MN740004">
    <property type="protein sequence ID" value="QHT82841.1"/>
    <property type="molecule type" value="Genomic_DNA"/>
</dbReference>
<dbReference type="InterPro" id="IPR029063">
    <property type="entry name" value="SAM-dependent_MTases_sf"/>
</dbReference>
<proteinExistence type="predicted"/>
<sequence>MYESYESFIKSVLENDNLENVNFKSNPNYNDILEHVSFEQGNEYIKCIKHKFPRISFANILEYVAINDKYGSPKKYEFNFSDGQTLSCSPTSLRYVFHSLIILQHYKNKNTCKNVVEVGCGYGGLFLAICYFSKLLDINIDAYCLIDLPKICELIKKYLEMHKDIIQIDYSIHSAYNYGSDVDKTDLFLISNYCFTEISNEHRNKYIETLFPKIANGFILWQTLFSLPIQNVGIINNNEKFVEDELPQTGLEFYKNYFVYF</sequence>
<protein>
    <recommendedName>
        <fullName evidence="2">Sugar O-methyltransferase</fullName>
    </recommendedName>
</protein>
<organism evidence="1">
    <name type="scientific">viral metagenome</name>
    <dbReference type="NCBI Taxonomy" id="1070528"/>
    <lineage>
        <taxon>unclassified sequences</taxon>
        <taxon>metagenomes</taxon>
        <taxon>organismal metagenomes</taxon>
    </lineage>
</organism>
<accession>A0A6C0HQ82</accession>
<evidence type="ECO:0000313" key="1">
    <source>
        <dbReference type="EMBL" id="QHT82841.1"/>
    </source>
</evidence>
<reference evidence="1" key="1">
    <citation type="journal article" date="2020" name="Nature">
        <title>Giant virus diversity and host interactions through global metagenomics.</title>
        <authorList>
            <person name="Schulz F."/>
            <person name="Roux S."/>
            <person name="Paez-Espino D."/>
            <person name="Jungbluth S."/>
            <person name="Walsh D.A."/>
            <person name="Denef V.J."/>
            <person name="McMahon K.D."/>
            <person name="Konstantinidis K.T."/>
            <person name="Eloe-Fadrosh E.A."/>
            <person name="Kyrpides N.C."/>
            <person name="Woyke T."/>
        </authorList>
    </citation>
    <scope>NUCLEOTIDE SEQUENCE</scope>
    <source>
        <strain evidence="1">GVMAG-M-3300023184-165</strain>
    </source>
</reference>